<dbReference type="PANTHER" id="PTHR42997:SF1">
    <property type="entry name" value="AP-4-A PHOSPHORYLASE"/>
    <property type="match status" value="1"/>
</dbReference>
<evidence type="ECO:0000256" key="1">
    <source>
        <dbReference type="PROSITE-ProRule" id="PRU00464"/>
    </source>
</evidence>
<sequence length="153" mass="17224">MSLYCTDNYRTAEQLAEMERLEAAGICLFCPDSLREHAKQRVIFSTEHWSVTPNAYPYAGTSLHLLVVPRRHVTDMLDLDEASLGDFWTALRWIRDEFGLGHYGLGVRNGNCSFTGATIAHVHAHVLVGDPDSEPEVPVRMKFSSRPRHVAQS</sequence>
<dbReference type="InterPro" id="IPR052908">
    <property type="entry name" value="AP-4-A_phosphorylase"/>
</dbReference>
<proteinExistence type="predicted"/>
<dbReference type="GO" id="GO:0003824">
    <property type="term" value="F:catalytic activity"/>
    <property type="evidence" value="ECO:0007669"/>
    <property type="project" value="InterPro"/>
</dbReference>
<evidence type="ECO:0000313" key="3">
    <source>
        <dbReference type="EMBL" id="TVZ02827.1"/>
    </source>
</evidence>
<comment type="caution">
    <text evidence="3">The sequence shown here is derived from an EMBL/GenBank/DDBJ whole genome shotgun (WGS) entry which is preliminary data.</text>
</comment>
<dbReference type="Pfam" id="PF01230">
    <property type="entry name" value="HIT"/>
    <property type="match status" value="1"/>
</dbReference>
<dbReference type="Gene3D" id="3.30.428.10">
    <property type="entry name" value="HIT-like"/>
    <property type="match status" value="1"/>
</dbReference>
<dbReference type="PROSITE" id="PS51084">
    <property type="entry name" value="HIT_2"/>
    <property type="match status" value="1"/>
</dbReference>
<evidence type="ECO:0000313" key="4">
    <source>
        <dbReference type="Proteomes" id="UP000460272"/>
    </source>
</evidence>
<dbReference type="OrthoDB" id="3471106at2"/>
<dbReference type="AlphaFoldDB" id="A0A6P2BVU9"/>
<keyword evidence="4" id="KW-1185">Reference proteome</keyword>
<dbReference type="Proteomes" id="UP000460272">
    <property type="component" value="Unassembled WGS sequence"/>
</dbReference>
<dbReference type="InterPro" id="IPR036265">
    <property type="entry name" value="HIT-like_sf"/>
</dbReference>
<accession>A0A6P2BVU9</accession>
<protein>
    <submittedName>
        <fullName evidence="3">HIT family protein</fullName>
    </submittedName>
</protein>
<name>A0A6P2BVU9_9ACTN</name>
<dbReference type="SUPFAM" id="SSF54197">
    <property type="entry name" value="HIT-like"/>
    <property type="match status" value="1"/>
</dbReference>
<gene>
    <name evidence="3" type="ORF">EAS64_20270</name>
</gene>
<organism evidence="3 4">
    <name type="scientific">Trebonia kvetii</name>
    <dbReference type="NCBI Taxonomy" id="2480626"/>
    <lineage>
        <taxon>Bacteria</taxon>
        <taxon>Bacillati</taxon>
        <taxon>Actinomycetota</taxon>
        <taxon>Actinomycetes</taxon>
        <taxon>Streptosporangiales</taxon>
        <taxon>Treboniaceae</taxon>
        <taxon>Trebonia</taxon>
    </lineage>
</organism>
<evidence type="ECO:0000259" key="2">
    <source>
        <dbReference type="PROSITE" id="PS51084"/>
    </source>
</evidence>
<dbReference type="EMBL" id="RPFW01000004">
    <property type="protein sequence ID" value="TVZ02827.1"/>
    <property type="molecule type" value="Genomic_DNA"/>
</dbReference>
<dbReference type="PANTHER" id="PTHR42997">
    <property type="entry name" value="HIT FAMILY HYDROLASE"/>
    <property type="match status" value="1"/>
</dbReference>
<dbReference type="InterPro" id="IPR011146">
    <property type="entry name" value="HIT-like"/>
</dbReference>
<feature type="domain" description="HIT" evidence="2">
    <location>
        <begin position="28"/>
        <end position="137"/>
    </location>
</feature>
<dbReference type="RefSeq" id="WP_145855017.1">
    <property type="nucleotide sequence ID" value="NZ_RPFW01000004.1"/>
</dbReference>
<feature type="short sequence motif" description="Histidine triad motif" evidence="1">
    <location>
        <begin position="121"/>
        <end position="125"/>
    </location>
</feature>
<reference evidence="3 4" key="1">
    <citation type="submission" date="2018-11" db="EMBL/GenBank/DDBJ databases">
        <title>Trebonia kvetii gen.nov., sp.nov., a novel acidophilic actinobacterium, and proposal of the new actinobacterial family Treboniaceae fam. nov.</title>
        <authorList>
            <person name="Rapoport D."/>
            <person name="Sagova-Mareckova M."/>
            <person name="Sedlacek I."/>
            <person name="Provaznik J."/>
            <person name="Kralova S."/>
            <person name="Pavlinic D."/>
            <person name="Benes V."/>
            <person name="Kopecky J."/>
        </authorList>
    </citation>
    <scope>NUCLEOTIDE SEQUENCE [LARGE SCALE GENOMIC DNA]</scope>
    <source>
        <strain evidence="3 4">15Tr583</strain>
    </source>
</reference>